<name>A0A067WDZ6_9HYPH</name>
<reference evidence="1 2" key="1">
    <citation type="submission" date="2012-04" db="EMBL/GenBank/DDBJ databases">
        <title>The Genome Sequence of Bartonella koehlerae C-29.</title>
        <authorList>
            <consortium name="The Broad Institute Genome Sequencing Platform"/>
            <consortium name="The Broad Institute Genome Sequencing Center for Infectious Disease"/>
            <person name="Feldgarden M."/>
            <person name="Kirby J."/>
            <person name="Kosoy M."/>
            <person name="Birtles R."/>
            <person name="Probert W.S."/>
            <person name="Chiaraviglio L."/>
            <person name="Walker B."/>
            <person name="Young S.K."/>
            <person name="Zeng Q."/>
            <person name="Gargeya S."/>
            <person name="Fitzgerald M."/>
            <person name="Haas B."/>
            <person name="Abouelleil A."/>
            <person name="Alvarado L."/>
            <person name="Arachchi H.M."/>
            <person name="Berlin A.M."/>
            <person name="Chapman S.B."/>
            <person name="Goldberg J."/>
            <person name="Griggs A."/>
            <person name="Gujja S."/>
            <person name="Hansen M."/>
            <person name="Howarth C."/>
            <person name="Imamovic A."/>
            <person name="Larimer J."/>
            <person name="McCowen C."/>
            <person name="Montmayeur A."/>
            <person name="Murphy C."/>
            <person name="Neiman D."/>
            <person name="Pearson M."/>
            <person name="Priest M."/>
            <person name="Roberts A."/>
            <person name="Saif S."/>
            <person name="Shea T."/>
            <person name="Sisk P."/>
            <person name="Sykes S."/>
            <person name="Wortman J."/>
            <person name="Nusbaum C."/>
            <person name="Birren B."/>
        </authorList>
    </citation>
    <scope>NUCLEOTIDE SEQUENCE [LARGE SCALE GENOMIC DNA]</scope>
    <source>
        <strain evidence="1 2">C-29</strain>
    </source>
</reference>
<keyword evidence="2" id="KW-1185">Reference proteome</keyword>
<accession>A0A067WDZ6</accession>
<dbReference type="eggNOG" id="COG3498">
    <property type="taxonomic scope" value="Bacteria"/>
</dbReference>
<evidence type="ECO:0000313" key="2">
    <source>
        <dbReference type="Proteomes" id="UP000027015"/>
    </source>
</evidence>
<dbReference type="AlphaFoldDB" id="A0A067WDZ6"/>
<dbReference type="STRING" id="1134510.O9A_00883"/>
<dbReference type="EMBL" id="AHPL01000008">
    <property type="protein sequence ID" value="KEC55003.1"/>
    <property type="molecule type" value="Genomic_DNA"/>
</dbReference>
<gene>
    <name evidence="1" type="ORF">O9A_00883</name>
</gene>
<sequence length="71" mass="8037">MQIGVSGLGAKAISLQMKICSHTPEIIGIFRATPDIRHKLTFINLICDTHTFFTLFINFALHLKIKNYVFS</sequence>
<protein>
    <submittedName>
        <fullName evidence="1">Uncharacterized protein</fullName>
    </submittedName>
</protein>
<dbReference type="HOGENOM" id="CLU_2731833_0_0_5"/>
<organism evidence="1 2">
    <name type="scientific">Bartonella koehlerae C-29</name>
    <dbReference type="NCBI Taxonomy" id="1134510"/>
    <lineage>
        <taxon>Bacteria</taxon>
        <taxon>Pseudomonadati</taxon>
        <taxon>Pseudomonadota</taxon>
        <taxon>Alphaproteobacteria</taxon>
        <taxon>Hyphomicrobiales</taxon>
        <taxon>Bartonellaceae</taxon>
        <taxon>Bartonella</taxon>
    </lineage>
</organism>
<dbReference type="Proteomes" id="UP000027015">
    <property type="component" value="Unassembled WGS sequence"/>
</dbReference>
<comment type="caution">
    <text evidence="1">The sequence shown here is derived from an EMBL/GenBank/DDBJ whole genome shotgun (WGS) entry which is preliminary data.</text>
</comment>
<dbReference type="PATRIC" id="fig|1134510.3.peg.1011"/>
<proteinExistence type="predicted"/>
<evidence type="ECO:0000313" key="1">
    <source>
        <dbReference type="EMBL" id="KEC55003.1"/>
    </source>
</evidence>